<sequence>MEDDKIVVLDIIRIEHNRPRKCICQGHRKYTVDPINREIICACGLVVDPFEAMLDLANRYEEISRKHQALFEQRKEWTSQKPHSVLFKRLEQSYRRGTMLPFCPHCDKMFNFNELVSFGNAEFYKKLKGRDKR</sequence>
<name>A0A090Y2Z2_PAEMA</name>
<dbReference type="RefSeq" id="WP_051985621.1">
    <property type="nucleotide sequence ID" value="NZ_JAKOBR010000117.1"/>
</dbReference>
<comment type="caution">
    <text evidence="1">The sequence shown here is derived from an EMBL/GenBank/DDBJ whole genome shotgun (WGS) entry which is preliminary data.</text>
</comment>
<dbReference type="HOGENOM" id="CLU_1904660_0_0_9"/>
<dbReference type="Proteomes" id="UP000029278">
    <property type="component" value="Unassembled WGS sequence"/>
</dbReference>
<evidence type="ECO:0000313" key="2">
    <source>
        <dbReference type="Proteomes" id="UP000029278"/>
    </source>
</evidence>
<accession>A0A090Y2Z2</accession>
<dbReference type="EMBL" id="JMQA01000053">
    <property type="protein sequence ID" value="KFM93083.1"/>
    <property type="molecule type" value="Genomic_DNA"/>
</dbReference>
<dbReference type="GeneID" id="77008651"/>
<proteinExistence type="predicted"/>
<reference evidence="1 2" key="1">
    <citation type="submission" date="2014-04" db="EMBL/GenBank/DDBJ databases">
        <authorList>
            <person name="Bishop-Lilly K.A."/>
            <person name="Broomall S.M."/>
            <person name="Chain P.S."/>
            <person name="Chertkov O."/>
            <person name="Coyne S.R."/>
            <person name="Daligault H.E."/>
            <person name="Davenport K.W."/>
            <person name="Erkkila T."/>
            <person name="Frey K.G."/>
            <person name="Gibbons H.S."/>
            <person name="Gu W."/>
            <person name="Jaissle J."/>
            <person name="Johnson S.L."/>
            <person name="Koroleva G.I."/>
            <person name="Ladner J.T."/>
            <person name="Lo C.-C."/>
            <person name="Minogue T.D."/>
            <person name="Munk C."/>
            <person name="Palacios G.F."/>
            <person name="Redden C.L."/>
            <person name="Rosenzweig C.N."/>
            <person name="Scholz M.B."/>
            <person name="Teshima H."/>
            <person name="Xu Y."/>
        </authorList>
    </citation>
    <scope>NUCLEOTIDE SEQUENCE [LARGE SCALE GENOMIC DNA]</scope>
    <source>
        <strain evidence="1 2">8244</strain>
    </source>
</reference>
<protein>
    <submittedName>
        <fullName evidence="1">Uncharacterized protein</fullName>
    </submittedName>
</protein>
<organism evidence="1 2">
    <name type="scientific">Paenibacillus macerans</name>
    <name type="common">Bacillus macerans</name>
    <dbReference type="NCBI Taxonomy" id="44252"/>
    <lineage>
        <taxon>Bacteria</taxon>
        <taxon>Bacillati</taxon>
        <taxon>Bacillota</taxon>
        <taxon>Bacilli</taxon>
        <taxon>Bacillales</taxon>
        <taxon>Paenibacillaceae</taxon>
        <taxon>Paenibacillus</taxon>
    </lineage>
</organism>
<dbReference type="AlphaFoldDB" id="A0A090Y2Z2"/>
<keyword evidence="2" id="KW-1185">Reference proteome</keyword>
<gene>
    <name evidence="1" type="ORF">DJ90_2968</name>
</gene>
<dbReference type="STRING" id="44252.DJ90_2968"/>
<evidence type="ECO:0000313" key="1">
    <source>
        <dbReference type="EMBL" id="KFM93083.1"/>
    </source>
</evidence>